<name>A0ABX9F0U5_9ENTR</name>
<proteinExistence type="predicted"/>
<dbReference type="InterPro" id="IPR043968">
    <property type="entry name" value="SGNH"/>
</dbReference>
<dbReference type="GO" id="GO:0016746">
    <property type="term" value="F:acyltransferase activity"/>
    <property type="evidence" value="ECO:0007669"/>
    <property type="project" value="UniProtKB-KW"/>
</dbReference>
<evidence type="ECO:0000313" key="4">
    <source>
        <dbReference type="EMBL" id="RAY25955.1"/>
    </source>
</evidence>
<dbReference type="InterPro" id="IPR050879">
    <property type="entry name" value="Acyltransferase_3"/>
</dbReference>
<dbReference type="PANTHER" id="PTHR23028:SF53">
    <property type="entry name" value="ACYL_TRANSF_3 DOMAIN-CONTAINING PROTEIN"/>
    <property type="match status" value="1"/>
</dbReference>
<dbReference type="Pfam" id="PF19040">
    <property type="entry name" value="SGNH"/>
    <property type="match status" value="1"/>
</dbReference>
<feature type="domain" description="Acyltransferase 3" evidence="2">
    <location>
        <begin position="2"/>
        <end position="101"/>
    </location>
</feature>
<reference evidence="4 5" key="1">
    <citation type="submission" date="2018-06" db="EMBL/GenBank/DDBJ databases">
        <title>ACT-28, a chromosomally-encoded AmpC with carbapenemase activity from Enterobacter kobei.</title>
        <authorList>
            <person name="Jousset A.B."/>
            <person name="Oueslati S."/>
            <person name="Bernabeu S."/>
            <person name="Takissian J."/>
            <person name="Creton E."/>
            <person name="Vogel A."/>
            <person name="Cotellon G."/>
            <person name="Bonnin R.A."/>
            <person name="Dortet L."/>
            <person name="Naas T."/>
        </authorList>
    </citation>
    <scope>NUCLEOTIDE SEQUENCE [LARGE SCALE GENOMIC DNA]</scope>
    <source>
        <strain evidence="4 5">149H6</strain>
    </source>
</reference>
<keyword evidence="5" id="KW-1185">Reference proteome</keyword>
<keyword evidence="4" id="KW-0808">Transferase</keyword>
<dbReference type="EMBL" id="QMCK01000036">
    <property type="protein sequence ID" value="RAY25955.1"/>
    <property type="molecule type" value="Genomic_DNA"/>
</dbReference>
<evidence type="ECO:0000313" key="5">
    <source>
        <dbReference type="Proteomes" id="UP000250603"/>
    </source>
</evidence>
<feature type="domain" description="SGNH" evidence="3">
    <location>
        <begin position="173"/>
        <end position="381"/>
    </location>
</feature>
<keyword evidence="1" id="KW-0812">Transmembrane</keyword>
<dbReference type="RefSeq" id="WP_146749148.1">
    <property type="nucleotide sequence ID" value="NZ_QMCK01000036.1"/>
</dbReference>
<feature type="transmembrane region" description="Helical" evidence="1">
    <location>
        <begin position="83"/>
        <end position="104"/>
    </location>
</feature>
<dbReference type="PANTHER" id="PTHR23028">
    <property type="entry name" value="ACETYLTRANSFERASE"/>
    <property type="match status" value="1"/>
</dbReference>
<dbReference type="Proteomes" id="UP000250603">
    <property type="component" value="Unassembled WGS sequence"/>
</dbReference>
<dbReference type="SUPFAM" id="SSF52266">
    <property type="entry name" value="SGNH hydrolase"/>
    <property type="match status" value="1"/>
</dbReference>
<organism evidence="4 5">
    <name type="scientific">Enterobacter kobei</name>
    <dbReference type="NCBI Taxonomy" id="208224"/>
    <lineage>
        <taxon>Bacteria</taxon>
        <taxon>Pseudomonadati</taxon>
        <taxon>Pseudomonadota</taxon>
        <taxon>Gammaproteobacteria</taxon>
        <taxon>Enterobacterales</taxon>
        <taxon>Enterobacteriaceae</taxon>
        <taxon>Enterobacter</taxon>
        <taxon>Enterobacter cloacae complex</taxon>
    </lineage>
</organism>
<comment type="caution">
    <text evidence="4">The sequence shown here is derived from an EMBL/GenBank/DDBJ whole genome shotgun (WGS) entry which is preliminary data.</text>
</comment>
<protein>
    <submittedName>
        <fullName evidence="4">Acyltransferase</fullName>
    </submittedName>
</protein>
<gene>
    <name evidence="4" type="ORF">DP181_12395</name>
</gene>
<evidence type="ECO:0000256" key="1">
    <source>
        <dbReference type="SAM" id="Phobius"/>
    </source>
</evidence>
<dbReference type="Pfam" id="PF01757">
    <property type="entry name" value="Acyl_transf_3"/>
    <property type="match status" value="1"/>
</dbReference>
<feature type="non-terminal residue" evidence="4">
    <location>
        <position position="1"/>
    </location>
</feature>
<keyword evidence="1" id="KW-0472">Membrane</keyword>
<feature type="transmembrane region" description="Helical" evidence="1">
    <location>
        <begin position="116"/>
        <end position="133"/>
    </location>
</feature>
<keyword evidence="1" id="KW-1133">Transmembrane helix</keyword>
<feature type="transmembrane region" description="Helical" evidence="1">
    <location>
        <begin position="52"/>
        <end position="71"/>
    </location>
</feature>
<keyword evidence="4" id="KW-0012">Acyltransferase</keyword>
<evidence type="ECO:0000259" key="2">
    <source>
        <dbReference type="Pfam" id="PF01757"/>
    </source>
</evidence>
<feature type="transmembrane region" description="Helical" evidence="1">
    <location>
        <begin position="21"/>
        <end position="40"/>
    </location>
</feature>
<accession>A0ABX9F0U5</accession>
<evidence type="ECO:0000259" key="3">
    <source>
        <dbReference type="Pfam" id="PF19040"/>
    </source>
</evidence>
<dbReference type="InterPro" id="IPR002656">
    <property type="entry name" value="Acyl_transf_3_dom"/>
</dbReference>
<sequence length="387" mass="44066">LSYIGILLIIVSIFTINNNDLWPGANTLIPVFGAVIFIIANNQNSTIIRNSIFQFIGTISYSWYLWHWPVIVTMRYYNLNNNVLNTTLGIAVSLLFALISYYLIETKFKHRSKTQSNFIISISLVSACVFVAFTNGMSFRFNGDMNDIASYRFNNKNWRPDSCFLNPNQDYKQFDKCPDKMTNDSVVIWGDSHAAQLMPGLHVNNKNTKFTQRTSSLCGPLPGAENNQRPFCKNINSYVLNEIISTKPKLVILAAFWSQYPFEKYLTETLKTLQDSGVHTVVIGPFPFWSEPLPKEIEINGLNPQRTLPIELLESKKHLFENEIKLKSIISHNDNAKFISALSVLCNNATCKVTVGESPVRPMQWDNAHLTDSGSQWFINKIKDKLN</sequence>